<dbReference type="Proteomes" id="UP000789901">
    <property type="component" value="Unassembled WGS sequence"/>
</dbReference>
<protein>
    <submittedName>
        <fullName evidence="1">17295_t:CDS:1</fullName>
    </submittedName>
</protein>
<gene>
    <name evidence="1" type="ORF">GMARGA_LOCUS45539</name>
</gene>
<comment type="caution">
    <text evidence="1">The sequence shown here is derived from an EMBL/GenBank/DDBJ whole genome shotgun (WGS) entry which is preliminary data.</text>
</comment>
<feature type="non-terminal residue" evidence="1">
    <location>
        <position position="47"/>
    </location>
</feature>
<feature type="non-terminal residue" evidence="1">
    <location>
        <position position="1"/>
    </location>
</feature>
<dbReference type="EMBL" id="CAJVQB010163066">
    <property type="protein sequence ID" value="CAG8856718.1"/>
    <property type="molecule type" value="Genomic_DNA"/>
</dbReference>
<name>A0ABN7XN12_GIGMA</name>
<reference evidence="1 2" key="1">
    <citation type="submission" date="2021-06" db="EMBL/GenBank/DDBJ databases">
        <authorList>
            <person name="Kallberg Y."/>
            <person name="Tangrot J."/>
            <person name="Rosling A."/>
        </authorList>
    </citation>
    <scope>NUCLEOTIDE SEQUENCE [LARGE SCALE GENOMIC DNA]</scope>
    <source>
        <strain evidence="1 2">120-4 pot B 10/14</strain>
    </source>
</reference>
<accession>A0ABN7XN12</accession>
<evidence type="ECO:0000313" key="2">
    <source>
        <dbReference type="Proteomes" id="UP000789901"/>
    </source>
</evidence>
<keyword evidence="2" id="KW-1185">Reference proteome</keyword>
<evidence type="ECO:0000313" key="1">
    <source>
        <dbReference type="EMBL" id="CAG8856718.1"/>
    </source>
</evidence>
<proteinExistence type="predicted"/>
<organism evidence="1 2">
    <name type="scientific">Gigaspora margarita</name>
    <dbReference type="NCBI Taxonomy" id="4874"/>
    <lineage>
        <taxon>Eukaryota</taxon>
        <taxon>Fungi</taxon>
        <taxon>Fungi incertae sedis</taxon>
        <taxon>Mucoromycota</taxon>
        <taxon>Glomeromycotina</taxon>
        <taxon>Glomeromycetes</taxon>
        <taxon>Diversisporales</taxon>
        <taxon>Gigasporaceae</taxon>
        <taxon>Gigaspora</taxon>
    </lineage>
</organism>
<sequence length="47" mass="5453">QNEQLRKGTISAQTEFEEITFTISQICYLPEEVRILFTEAIEYQGGK</sequence>